<protein>
    <submittedName>
        <fullName evidence="1">Uncharacterized protein</fullName>
    </submittedName>
</protein>
<evidence type="ECO:0000313" key="1">
    <source>
        <dbReference type="EMBL" id="CAD9238047.1"/>
    </source>
</evidence>
<proteinExistence type="predicted"/>
<sequence>MFLEGGFLAETGWTDSTGEWSLLLMNSADVFFQLRTYAKPLGAIVTNMRSPTLVNRLLVSIQVPNLSKRAGTSVALVVSLFPVNRFLMRHHGTALTKPFRACGASERLFLLMV</sequence>
<name>A0A7S1TIU0_9RHOD</name>
<dbReference type="AlphaFoldDB" id="A0A7S1TIU0"/>
<gene>
    <name evidence="1" type="ORF">CCAE0312_LOCUS10148</name>
</gene>
<organism evidence="1">
    <name type="scientific">Compsopogon caeruleus</name>
    <dbReference type="NCBI Taxonomy" id="31354"/>
    <lineage>
        <taxon>Eukaryota</taxon>
        <taxon>Rhodophyta</taxon>
        <taxon>Compsopogonophyceae</taxon>
        <taxon>Compsopogonales</taxon>
        <taxon>Compsopogonaceae</taxon>
        <taxon>Compsopogon</taxon>
    </lineage>
</organism>
<accession>A0A7S1TIU0</accession>
<dbReference type="EMBL" id="HBGH01018244">
    <property type="protein sequence ID" value="CAD9238047.1"/>
    <property type="molecule type" value="Transcribed_RNA"/>
</dbReference>
<reference evidence="1" key="1">
    <citation type="submission" date="2021-01" db="EMBL/GenBank/DDBJ databases">
        <authorList>
            <person name="Corre E."/>
            <person name="Pelletier E."/>
            <person name="Niang G."/>
            <person name="Scheremetjew M."/>
            <person name="Finn R."/>
            <person name="Kale V."/>
            <person name="Holt S."/>
            <person name="Cochrane G."/>
            <person name="Meng A."/>
            <person name="Brown T."/>
            <person name="Cohen L."/>
        </authorList>
    </citation>
    <scope>NUCLEOTIDE SEQUENCE</scope>
    <source>
        <strain evidence="1">SAG 36.94</strain>
    </source>
</reference>